<evidence type="ECO:0000256" key="1">
    <source>
        <dbReference type="ARBA" id="ARBA00004168"/>
    </source>
</evidence>
<feature type="transmembrane region" description="Helical" evidence="7">
    <location>
        <begin position="1121"/>
        <end position="1140"/>
    </location>
</feature>
<evidence type="ECO:0000256" key="5">
    <source>
        <dbReference type="ARBA" id="ARBA00023088"/>
    </source>
</evidence>
<dbReference type="Gene3D" id="2.60.40.740">
    <property type="match status" value="1"/>
</dbReference>
<evidence type="ECO:0000256" key="4">
    <source>
        <dbReference type="ARBA" id="ARBA00022729"/>
    </source>
</evidence>
<keyword evidence="3" id="KW-0964">Secreted</keyword>
<dbReference type="InterPro" id="IPR026345">
    <property type="entry name" value="Adh_isopep-form_adh_dom"/>
</dbReference>
<evidence type="ECO:0000313" key="10">
    <source>
        <dbReference type="Proteomes" id="UP000016637"/>
    </source>
</evidence>
<protein>
    <submittedName>
        <fullName evidence="9">Pilin isopeptide linkage domain protein</fullName>
    </submittedName>
</protein>
<dbReference type="Proteomes" id="UP000016637">
    <property type="component" value="Unassembled WGS sequence"/>
</dbReference>
<dbReference type="EMBL" id="AWVP01000057">
    <property type="protein sequence ID" value="ERK58036.1"/>
    <property type="molecule type" value="Genomic_DNA"/>
</dbReference>
<feature type="region of interest" description="Disordered" evidence="6">
    <location>
        <begin position="1"/>
        <end position="94"/>
    </location>
</feature>
<dbReference type="InterPro" id="IPR022464">
    <property type="entry name" value="Strep_pil_isopept_link"/>
</dbReference>
<feature type="compositionally biased region" description="Basic and acidic residues" evidence="6">
    <location>
        <begin position="732"/>
        <end position="749"/>
    </location>
</feature>
<keyword evidence="4" id="KW-0732">Signal</keyword>
<feature type="compositionally biased region" description="Low complexity" evidence="6">
    <location>
        <begin position="1104"/>
        <end position="1113"/>
    </location>
</feature>
<keyword evidence="10" id="KW-1185">Reference proteome</keyword>
<dbReference type="NCBIfam" id="TIGR03786">
    <property type="entry name" value="strep_pil_rpt"/>
    <property type="match status" value="2"/>
</dbReference>
<dbReference type="eggNOG" id="COG3156">
    <property type="taxonomic scope" value="Bacteria"/>
</dbReference>
<dbReference type="Gene3D" id="2.60.40.3050">
    <property type="match status" value="3"/>
</dbReference>
<feature type="compositionally biased region" description="Pro residues" evidence="6">
    <location>
        <begin position="1081"/>
        <end position="1103"/>
    </location>
</feature>
<proteinExistence type="predicted"/>
<feature type="region of interest" description="Disordered" evidence="6">
    <location>
        <begin position="1072"/>
        <end position="1114"/>
    </location>
</feature>
<dbReference type="HOGENOM" id="CLU_276678_0_0_9"/>
<dbReference type="PROSITE" id="PS50847">
    <property type="entry name" value="GRAM_POS_ANCHORING"/>
    <property type="match status" value="1"/>
</dbReference>
<keyword evidence="5" id="KW-0572">Peptidoglycan-anchor</keyword>
<gene>
    <name evidence="9" type="ORF">HMPREF1983_00870</name>
</gene>
<evidence type="ECO:0000259" key="8">
    <source>
        <dbReference type="PROSITE" id="PS50847"/>
    </source>
</evidence>
<feature type="compositionally biased region" description="Basic and acidic residues" evidence="6">
    <location>
        <begin position="13"/>
        <end position="51"/>
    </location>
</feature>
<name>U2QNH0_9BACL</name>
<dbReference type="RefSeq" id="WP_021753530.1">
    <property type="nucleotide sequence ID" value="NZ_KI271872.1"/>
</dbReference>
<sequence length="1149" mass="126813">MRKLEIPATSEVAKAEEKTETTVKVGEAKKAEETVKSEVETPKKRTRRDTTDDYASNPISVETTLKDGEKATPEMSDPNGASVKSQEIPDSSHKKVEDTTKYTFEVINLARFNTNYNVNYYIRAYKNYDNSKNATVELVDKTTNKVIETINIAQGGAKQSFTKTAEASNKDMTLTISSVEGTSATKEKLPFLHVEWDINPTILSYAEMSGNTQDEIEKKAKYTKVMNTRSMNDIFNAVEPTYNGREITHSDVIIPSVLGRTTYYRVVDKANQTYKSDKTDTSVQDYVPNGKETNLASYTLKAMEGQNFTASGVRQFEGYRLYQSATTDSLSGYVSRPYVIGTKFLDANANGIKRIKEVVKEDGTVVIRVYVLDPRQQEKRSDGTLETDGYILMAETGEIPPGGKNTISLPDKEVQTIAFTDKNGVAHPNGITVKGHTSKGELGGPDNYFIPFLGDKIGHNSQNDQLVNGVQNNGAIGTNVFLRNSLTPYKPTVYYYVKNKPVEVELEVTKKLEGRNIVDGEFSFNLKENTSMQGGVNQTKTNTGEKVKFDKITYDKEGTYTYKITEVAGEDTEVDYDAMEITATVTVSKDAKGNLKAKVTYKGAGGFAVNVDDKEFNNYVVAPVNVNLDFTKKLKGRELIANEFSFVMKDQDGTVIANGKNDAAGKINFTFVKGKALTYKNADAGKTYTYTVEEEAKSDTTVTYDNMKAIITVLVNKVNHTLSTKVTYTNENGKDADGNPTVGKEDKEFNNVVTPPPTPEFSPEKYVVDREKFDITGEKLLDDDKELTDKYVDTNKDPYADKTDNNEAENLNTKTLKRGQKIVYQVWLDTNKFDAGNKQNITSVGISDKYDADKLTVNAADIKAYDSKTGEDVTAKFDITVTNGVIKAVLKAEFTSKSLGDAANTKVIDTTKFKFGRYYKFDIQAIVKETVEAGADIENTAGQIVHQYDLSSKTDKQTDKPTQKRVNNIPVVVEFDFTKKLEGRELKAGEFSFVLKDEKGNVIETVQNDAQGNIKFSALEYKHGEEGIYTYTVEEVHGTKAGIEYDRMVATVTVTVTKDGKVLTATSKLPEDTEFNNKVTPPIPVPPIPTPPTPPTPSTPPTTPTSSTPSIPVLPKTGLDTTGSVAAGFGALLASIVLAVRKRKEKNKI</sequence>
<keyword evidence="2" id="KW-0134">Cell wall</keyword>
<dbReference type="NCBIfam" id="TIGR01167">
    <property type="entry name" value="LPXTG_anchor"/>
    <property type="match status" value="1"/>
</dbReference>
<evidence type="ECO:0000256" key="6">
    <source>
        <dbReference type="SAM" id="MobiDB-lite"/>
    </source>
</evidence>
<dbReference type="PATRIC" id="fig|1321820.3.peg.846"/>
<feature type="domain" description="Gram-positive cocci surface proteins LPxTG" evidence="8">
    <location>
        <begin position="1114"/>
        <end position="1149"/>
    </location>
</feature>
<dbReference type="InterPro" id="IPR019931">
    <property type="entry name" value="LPXTG_anchor"/>
</dbReference>
<feature type="region of interest" description="Disordered" evidence="6">
    <location>
        <begin position="730"/>
        <end position="762"/>
    </location>
</feature>
<dbReference type="InterPro" id="IPR038174">
    <property type="entry name" value="Strep_pil_link_sf"/>
</dbReference>
<dbReference type="AlphaFoldDB" id="U2QNH0"/>
<keyword evidence="7" id="KW-0472">Membrane</keyword>
<dbReference type="Pfam" id="PF17998">
    <property type="entry name" value="AgI_II_C2"/>
    <property type="match status" value="1"/>
</dbReference>
<comment type="caution">
    <text evidence="9">The sequence shown here is derived from an EMBL/GenBank/DDBJ whole genome shotgun (WGS) entry which is preliminary data.</text>
</comment>
<keyword evidence="7" id="KW-1133">Transmembrane helix</keyword>
<accession>U2QNH0</accession>
<evidence type="ECO:0000256" key="3">
    <source>
        <dbReference type="ARBA" id="ARBA00022525"/>
    </source>
</evidence>
<evidence type="ECO:0000256" key="2">
    <source>
        <dbReference type="ARBA" id="ARBA00022512"/>
    </source>
</evidence>
<dbReference type="eggNOG" id="COG4932">
    <property type="taxonomic scope" value="Bacteria"/>
</dbReference>
<organism evidence="9 10">
    <name type="scientific">Gemella bergeri ATCC 700627</name>
    <dbReference type="NCBI Taxonomy" id="1321820"/>
    <lineage>
        <taxon>Bacteria</taxon>
        <taxon>Bacillati</taxon>
        <taxon>Bacillota</taxon>
        <taxon>Bacilli</taxon>
        <taxon>Bacillales</taxon>
        <taxon>Gemellaceae</taxon>
        <taxon>Gemella</taxon>
    </lineage>
</organism>
<dbReference type="Pfam" id="PF00746">
    <property type="entry name" value="Gram_pos_anchor"/>
    <property type="match status" value="1"/>
</dbReference>
<evidence type="ECO:0000256" key="7">
    <source>
        <dbReference type="SAM" id="Phobius"/>
    </source>
</evidence>
<dbReference type="Pfam" id="PF12892">
    <property type="entry name" value="FctA"/>
    <property type="match status" value="3"/>
</dbReference>
<evidence type="ECO:0000313" key="9">
    <source>
        <dbReference type="EMBL" id="ERK58036.1"/>
    </source>
</evidence>
<reference evidence="9 10" key="1">
    <citation type="submission" date="2013-08" db="EMBL/GenBank/DDBJ databases">
        <authorList>
            <person name="Weinstock G."/>
            <person name="Sodergren E."/>
            <person name="Wylie T."/>
            <person name="Fulton L."/>
            <person name="Fulton R."/>
            <person name="Fronick C."/>
            <person name="O'Laughlin M."/>
            <person name="Godfrey J."/>
            <person name="Miner T."/>
            <person name="Herter B."/>
            <person name="Appelbaum E."/>
            <person name="Cordes M."/>
            <person name="Lek S."/>
            <person name="Wollam A."/>
            <person name="Pepin K.H."/>
            <person name="Palsikar V.B."/>
            <person name="Mitreva M."/>
            <person name="Wilson R.K."/>
        </authorList>
    </citation>
    <scope>NUCLEOTIDE SEQUENCE [LARGE SCALE GENOMIC DNA]</scope>
    <source>
        <strain evidence="9 10">ATCC 700627</strain>
    </source>
</reference>
<keyword evidence="7" id="KW-0812">Transmembrane</keyword>
<comment type="subcellular location">
    <subcellularLocation>
        <location evidence="1">Secreted</location>
        <location evidence="1">Cell wall</location>
        <topology evidence="1">Peptidoglycan-anchor</topology>
    </subcellularLocation>
</comment>